<gene>
    <name evidence="1" type="ORF">FD754_001641</name>
</gene>
<accession>A0A5N3W9W6</accession>
<proteinExistence type="predicted"/>
<dbReference type="EMBL" id="VCEA01000001">
    <property type="protein sequence ID" value="KAB0357485.1"/>
    <property type="molecule type" value="Genomic_DNA"/>
</dbReference>
<organism evidence="1 2">
    <name type="scientific">Muntiacus muntjak</name>
    <name type="common">Barking deer</name>
    <name type="synonym">Indian muntjac</name>
    <dbReference type="NCBI Taxonomy" id="9888"/>
    <lineage>
        <taxon>Eukaryota</taxon>
        <taxon>Metazoa</taxon>
        <taxon>Chordata</taxon>
        <taxon>Craniata</taxon>
        <taxon>Vertebrata</taxon>
        <taxon>Euteleostomi</taxon>
        <taxon>Mammalia</taxon>
        <taxon>Eutheria</taxon>
        <taxon>Laurasiatheria</taxon>
        <taxon>Artiodactyla</taxon>
        <taxon>Ruminantia</taxon>
        <taxon>Pecora</taxon>
        <taxon>Cervidae</taxon>
        <taxon>Muntiacinae</taxon>
        <taxon>Muntiacus</taxon>
    </lineage>
</organism>
<feature type="non-terminal residue" evidence="1">
    <location>
        <position position="1"/>
    </location>
</feature>
<dbReference type="Proteomes" id="UP000326458">
    <property type="component" value="Unassembled WGS sequence"/>
</dbReference>
<evidence type="ECO:0000313" key="1">
    <source>
        <dbReference type="EMBL" id="KAB0357485.1"/>
    </source>
</evidence>
<keyword evidence="2" id="KW-1185">Reference proteome</keyword>
<evidence type="ECO:0000313" key="2">
    <source>
        <dbReference type="Proteomes" id="UP000326458"/>
    </source>
</evidence>
<protein>
    <submittedName>
        <fullName evidence="1">Uncharacterized protein</fullName>
    </submittedName>
</protein>
<comment type="caution">
    <text evidence="1">The sequence shown here is derived from an EMBL/GenBank/DDBJ whole genome shotgun (WGS) entry which is preliminary data.</text>
</comment>
<dbReference type="AlphaFoldDB" id="A0A5N3W9W6"/>
<sequence>AGGSEARGLWPFTSAAGGGGPEAVVAEQALVRPRPSCAPTSLGRLLCYLFNKIICRP</sequence>
<reference evidence="1 2" key="1">
    <citation type="submission" date="2019-06" db="EMBL/GenBank/DDBJ databases">
        <title>Discovery of a novel chromosome fission-fusion reversal in muntjac.</title>
        <authorList>
            <person name="Mudd A.B."/>
            <person name="Bredeson J.V."/>
            <person name="Baum R."/>
            <person name="Hockemeyer D."/>
            <person name="Rokhsar D.S."/>
        </authorList>
    </citation>
    <scope>NUCLEOTIDE SEQUENCE [LARGE SCALE GENOMIC DNA]</scope>
    <source>
        <strain evidence="1">UTSW_UCB_Mm</strain>
        <tissue evidence="1">Fibroblast cell line</tissue>
    </source>
</reference>
<name>A0A5N3W9W6_MUNMU</name>